<dbReference type="HOGENOM" id="CLU_1889031_0_0_1"/>
<protein>
    <submittedName>
        <fullName evidence="1">Uncharacterized protein</fullName>
    </submittedName>
</protein>
<accession>A0A0E0BVK2</accession>
<dbReference type="EnsemblPlants" id="OGLUM12G21400.1">
    <property type="protein sequence ID" value="OGLUM12G21400.1"/>
    <property type="gene ID" value="OGLUM12G21400"/>
</dbReference>
<proteinExistence type="predicted"/>
<organism evidence="1">
    <name type="scientific">Oryza glumipatula</name>
    <dbReference type="NCBI Taxonomy" id="40148"/>
    <lineage>
        <taxon>Eukaryota</taxon>
        <taxon>Viridiplantae</taxon>
        <taxon>Streptophyta</taxon>
        <taxon>Embryophyta</taxon>
        <taxon>Tracheophyta</taxon>
        <taxon>Spermatophyta</taxon>
        <taxon>Magnoliopsida</taxon>
        <taxon>Liliopsida</taxon>
        <taxon>Poales</taxon>
        <taxon>Poaceae</taxon>
        <taxon>BOP clade</taxon>
        <taxon>Oryzoideae</taxon>
        <taxon>Oryzeae</taxon>
        <taxon>Oryzinae</taxon>
        <taxon>Oryza</taxon>
    </lineage>
</organism>
<keyword evidence="2" id="KW-1185">Reference proteome</keyword>
<sequence length="136" mass="15422">MVVRVVMVPVTYRSDDPTDSWGGLGIARDLAQKLAERMAMKHQKELHIANSRAARAKLKGAATKFTQMLELSPILELFLMRERRSVVISNSDPENSACQMANHRLDVSFNRLSARRENLPTISDQNQQLQERIDCS</sequence>
<evidence type="ECO:0000313" key="2">
    <source>
        <dbReference type="Proteomes" id="UP000026961"/>
    </source>
</evidence>
<reference evidence="1" key="2">
    <citation type="submission" date="2018-05" db="EMBL/GenBank/DDBJ databases">
        <title>OgluRS3 (Oryza glumaepatula Reference Sequence Version 3).</title>
        <authorList>
            <person name="Zhang J."/>
            <person name="Kudrna D."/>
            <person name="Lee S."/>
            <person name="Talag J."/>
            <person name="Welchert J."/>
            <person name="Wing R.A."/>
        </authorList>
    </citation>
    <scope>NUCLEOTIDE SEQUENCE [LARGE SCALE GENOMIC DNA]</scope>
</reference>
<dbReference type="Proteomes" id="UP000026961">
    <property type="component" value="Chromosome 12"/>
</dbReference>
<name>A0A0E0BVK2_9ORYZ</name>
<dbReference type="AlphaFoldDB" id="A0A0E0BVK2"/>
<dbReference type="Gramene" id="OGLUM12G21400.1">
    <property type="protein sequence ID" value="OGLUM12G21400.1"/>
    <property type="gene ID" value="OGLUM12G21400"/>
</dbReference>
<reference evidence="1" key="1">
    <citation type="submission" date="2015-04" db="UniProtKB">
        <authorList>
            <consortium name="EnsemblPlants"/>
        </authorList>
    </citation>
    <scope>IDENTIFICATION</scope>
</reference>
<evidence type="ECO:0000313" key="1">
    <source>
        <dbReference type="EnsemblPlants" id="OGLUM12G21400.1"/>
    </source>
</evidence>